<evidence type="ECO:0000313" key="3">
    <source>
        <dbReference type="Proteomes" id="UP000243745"/>
    </source>
</evidence>
<keyword evidence="3" id="KW-1185">Reference proteome</keyword>
<organism evidence="2 3">
    <name type="scientific">Ruminobacter amylophilus</name>
    <dbReference type="NCBI Taxonomy" id="867"/>
    <lineage>
        <taxon>Bacteria</taxon>
        <taxon>Pseudomonadati</taxon>
        <taxon>Pseudomonadota</taxon>
        <taxon>Gammaproteobacteria</taxon>
        <taxon>Aeromonadales</taxon>
        <taxon>Succinivibrionaceae</taxon>
        <taxon>Ruminobacter</taxon>
    </lineage>
</organism>
<gene>
    <name evidence="2" type="ORF">SAMN02910344_00933</name>
</gene>
<proteinExistence type="predicted"/>
<name>A0A662ZHY8_9GAMM</name>
<evidence type="ECO:0000313" key="2">
    <source>
        <dbReference type="EMBL" id="SFP27505.1"/>
    </source>
</evidence>
<accession>A0A662ZHY8</accession>
<dbReference type="EMBL" id="FOXF01000012">
    <property type="protein sequence ID" value="SFP27505.1"/>
    <property type="molecule type" value="Genomic_DNA"/>
</dbReference>
<dbReference type="AlphaFoldDB" id="A0A662ZHY8"/>
<sequence length="77" mass="8723">MKAYAILGWIGFIITCILFVVGVIMSGKFLGASLLLILAPVICYFANKYRFYWISIVLALFLGGFWKTLSQLLHNLF</sequence>
<reference evidence="2 3" key="1">
    <citation type="submission" date="2016-10" db="EMBL/GenBank/DDBJ databases">
        <authorList>
            <person name="Varghese N."/>
            <person name="Submissions S."/>
        </authorList>
    </citation>
    <scope>NUCLEOTIDE SEQUENCE [LARGE SCALE GENOMIC DNA]</scope>
    <source>
        <strain evidence="2 3">DSM 1361</strain>
    </source>
</reference>
<protein>
    <submittedName>
        <fullName evidence="2">Uncharacterized protein</fullName>
    </submittedName>
</protein>
<keyword evidence="1" id="KW-0812">Transmembrane</keyword>
<feature type="transmembrane region" description="Helical" evidence="1">
    <location>
        <begin position="6"/>
        <end position="39"/>
    </location>
</feature>
<feature type="transmembrane region" description="Helical" evidence="1">
    <location>
        <begin position="51"/>
        <end position="69"/>
    </location>
</feature>
<evidence type="ECO:0000256" key="1">
    <source>
        <dbReference type="SAM" id="Phobius"/>
    </source>
</evidence>
<keyword evidence="1" id="KW-1133">Transmembrane helix</keyword>
<dbReference type="RefSeq" id="WP_031578573.1">
    <property type="nucleotide sequence ID" value="NZ_FOXF01000012.1"/>
</dbReference>
<dbReference type="Proteomes" id="UP000243745">
    <property type="component" value="Unassembled WGS sequence"/>
</dbReference>
<keyword evidence="1" id="KW-0472">Membrane</keyword>